<reference evidence="1" key="1">
    <citation type="submission" date="2022-03" db="EMBL/GenBank/DDBJ databases">
        <authorList>
            <person name="Martin H S."/>
        </authorList>
    </citation>
    <scope>NUCLEOTIDE SEQUENCE</scope>
</reference>
<organism evidence="1 2">
    <name type="scientific">Iphiclides podalirius</name>
    <name type="common">scarce swallowtail</name>
    <dbReference type="NCBI Taxonomy" id="110791"/>
    <lineage>
        <taxon>Eukaryota</taxon>
        <taxon>Metazoa</taxon>
        <taxon>Ecdysozoa</taxon>
        <taxon>Arthropoda</taxon>
        <taxon>Hexapoda</taxon>
        <taxon>Insecta</taxon>
        <taxon>Pterygota</taxon>
        <taxon>Neoptera</taxon>
        <taxon>Endopterygota</taxon>
        <taxon>Lepidoptera</taxon>
        <taxon>Glossata</taxon>
        <taxon>Ditrysia</taxon>
        <taxon>Papilionoidea</taxon>
        <taxon>Papilionidae</taxon>
        <taxon>Papilioninae</taxon>
        <taxon>Iphiclides</taxon>
    </lineage>
</organism>
<sequence>MPGCIVNKTSERRKKETYGPRDARNRFALCGRRAPENSYFEFRTAGLLPHNDAAMAAACPIAARRGPPWEDWRAAIGRRARALRQIWRARHRRSRERLSIVAIVPGRRRTRREGIRDITAIGATDRSVCVVPADGELFGSRPRGDNVDLELHQRASGHFMRNLSVTSASGLRQSARLYSPLVKQAIMCAFAQSVSGAAGRSDHKESKPIKICYPGT</sequence>
<evidence type="ECO:0000313" key="2">
    <source>
        <dbReference type="Proteomes" id="UP000837857"/>
    </source>
</evidence>
<name>A0ABN8IUJ8_9NEOP</name>
<protein>
    <submittedName>
        <fullName evidence="1">Uncharacterized protein</fullName>
    </submittedName>
</protein>
<gene>
    <name evidence="1" type="ORF">IPOD504_LOCUS13938</name>
</gene>
<evidence type="ECO:0000313" key="1">
    <source>
        <dbReference type="EMBL" id="CAH2067572.1"/>
    </source>
</evidence>
<proteinExistence type="predicted"/>
<feature type="non-terminal residue" evidence="1">
    <location>
        <position position="1"/>
    </location>
</feature>
<accession>A0ABN8IUJ8</accession>
<dbReference type="EMBL" id="OW152816">
    <property type="protein sequence ID" value="CAH2067572.1"/>
    <property type="molecule type" value="Genomic_DNA"/>
</dbReference>
<keyword evidence="2" id="KW-1185">Reference proteome</keyword>
<dbReference type="Proteomes" id="UP000837857">
    <property type="component" value="Chromosome 4"/>
</dbReference>